<name>A0A176VU24_MARPO</name>
<keyword evidence="3" id="KW-1185">Reference proteome</keyword>
<dbReference type="AlphaFoldDB" id="A0A176VU24"/>
<dbReference type="SUPFAM" id="SSF53098">
    <property type="entry name" value="Ribonuclease H-like"/>
    <property type="match status" value="1"/>
</dbReference>
<protein>
    <recommendedName>
        <fullName evidence="1">HAT C-terminal dimerisation domain-containing protein</fullName>
    </recommendedName>
</protein>
<dbReference type="Gene3D" id="1.10.10.1070">
    <property type="entry name" value="Zinc finger, BED domain-containing"/>
    <property type="match status" value="1"/>
</dbReference>
<evidence type="ECO:0000313" key="2">
    <source>
        <dbReference type="EMBL" id="OAE23645.1"/>
    </source>
</evidence>
<dbReference type="Proteomes" id="UP000077202">
    <property type="component" value="Unassembled WGS sequence"/>
</dbReference>
<evidence type="ECO:0000313" key="3">
    <source>
        <dbReference type="Proteomes" id="UP000077202"/>
    </source>
</evidence>
<comment type="caution">
    <text evidence="2">The sequence shown here is derived from an EMBL/GenBank/DDBJ whole genome shotgun (WGS) entry which is preliminary data.</text>
</comment>
<dbReference type="InterPro" id="IPR008906">
    <property type="entry name" value="HATC_C_dom"/>
</dbReference>
<accession>A0A176VU24</accession>
<evidence type="ECO:0000259" key="1">
    <source>
        <dbReference type="Pfam" id="PF05699"/>
    </source>
</evidence>
<dbReference type="InterPro" id="IPR012337">
    <property type="entry name" value="RNaseH-like_sf"/>
</dbReference>
<sequence>MQTEKSLVVVVVFDMCADDIRSFHMVKDSGFKAYTQTILDISVNSLCGLNFVELLLAPNTVSQNIIDRVAQGCNTVSIEILKHVESSIKMANQYAIEAHNVKFELAQYFFHNVKDSDNIIKEHGLLFWWKTQQTSFLIISRVVCFVLAITPSNAKSKCNFSDVGNTMIKKQNRLNPSKVDDLMFLQSMFLSRQSHH</sequence>
<organism evidence="2 3">
    <name type="scientific">Marchantia polymorpha subsp. ruderalis</name>
    <dbReference type="NCBI Taxonomy" id="1480154"/>
    <lineage>
        <taxon>Eukaryota</taxon>
        <taxon>Viridiplantae</taxon>
        <taxon>Streptophyta</taxon>
        <taxon>Embryophyta</taxon>
        <taxon>Marchantiophyta</taxon>
        <taxon>Marchantiopsida</taxon>
        <taxon>Marchantiidae</taxon>
        <taxon>Marchantiales</taxon>
        <taxon>Marchantiaceae</taxon>
        <taxon>Marchantia</taxon>
    </lineage>
</organism>
<feature type="domain" description="HAT C-terminal dimerisation" evidence="1">
    <location>
        <begin position="105"/>
        <end position="188"/>
    </location>
</feature>
<dbReference type="EMBL" id="LVLJ01002815">
    <property type="protein sequence ID" value="OAE23645.1"/>
    <property type="molecule type" value="Genomic_DNA"/>
</dbReference>
<dbReference type="GO" id="GO:0046983">
    <property type="term" value="F:protein dimerization activity"/>
    <property type="evidence" value="ECO:0007669"/>
    <property type="project" value="InterPro"/>
</dbReference>
<dbReference type="Pfam" id="PF05699">
    <property type="entry name" value="Dimer_Tnp_hAT"/>
    <property type="match status" value="1"/>
</dbReference>
<gene>
    <name evidence="2" type="ORF">AXG93_4720s1100</name>
</gene>
<dbReference type="SUPFAM" id="SSF140996">
    <property type="entry name" value="Hermes dimerisation domain"/>
    <property type="match status" value="1"/>
</dbReference>
<proteinExistence type="predicted"/>
<reference evidence="2" key="1">
    <citation type="submission" date="2016-03" db="EMBL/GenBank/DDBJ databases">
        <title>Mechanisms controlling the formation of the plant cell surface in tip-growing cells are functionally conserved among land plants.</title>
        <authorList>
            <person name="Honkanen S."/>
            <person name="Jones V.A."/>
            <person name="Morieri G."/>
            <person name="Champion C."/>
            <person name="Hetherington A.J."/>
            <person name="Kelly S."/>
            <person name="Saint-Marcoux D."/>
            <person name="Proust H."/>
            <person name="Prescott H."/>
            <person name="Dolan L."/>
        </authorList>
    </citation>
    <scope>NUCLEOTIDE SEQUENCE [LARGE SCALE GENOMIC DNA]</scope>
    <source>
        <tissue evidence="2">Whole gametophyte</tissue>
    </source>
</reference>